<comment type="similarity">
    <text evidence="8 9">Belongs to the TonB-dependent receptor family.</text>
</comment>
<sequence length="1016" mass="113341">MKRTIFINSPKQSSFMRKSLILFVLFCIGACTSVLWAQNKVSGVVMDKDANMPLIGCNVVEKGTTNGTVTDLDGKYVLEVGANAILEFSYLGMETITEPINGRSVINVDMYSDSQKIDEVVVTAMGIQRKAKSLTYATQQLAGQELTRAKDANLINALQGKAAGMVITPNATGAGGSSKIILRGNKSVYGNNQPLIVIDGIPMNNPETTQLSGEYEGRDGGDALGNLNPDDIASMNVLKGASAAALYGSMAANGVIMITTKKGRDGAARVDFSSNITLETPLSLPKLQGRYGAVKTGDQLSLMSWGEKIADNDKKAMDNVNDFYRTGSTYINSVTINGGTEKIQSFLSYANTTALGIMPTNDFQRHNMSMRETFNLFNNRLTVDASLSYITQKATNRPHGGTYINPLTGLYTFPQNGDFGYYKKNFETFDDSRNLMAQNWYTSLDDFTANPYWLLERVQAKEKRDRVMASATAKLKITDYLNVQGRLSVDNTFDKFERKWHATTNINWAAHANGRYRQERFDAKQFYGDFLINFNKTWNEKWELNASLGTSFMESKVQNTLLDSDKLGLIEANFFVPENINGNGNQRMSNPHKRLNSVFGTIQFGFNGMIYLDVTGRNDWASALAYTQNYSYFYPSVGLTALLNEIIPMSEKINLLKLRGSYSVVGNDVPAYITYPMDGINLGQLEPNTKEPFSEMKPEKMHSMEFGLDLTMFDNRFNFDVTYYKTNNKNQYFTIDAPLASGYEQYYINAGDIQNQGFEASVSYRWDFAKDWSWRPEFNISYNDNKVKKLDDRLADGVQVGSGAGYRFMLKEGGSYGDIYGKDLRRNEDGSIALSDKGEIMLTENEVYLGNVNPKWQMGWGNTFTYKDFSLYFLIDGKIGGNTISMTQSYLDSFGVTEETADARDNGGVDIGNGQKMDAQKYYSSTSGKEGAKGNYVYSATNFRLRELSLGYTFRNLLGASKNLNLSFVARNLFFIYKDSPNDPDLSVSTNNAWKGYDSFGLPATRSYGINLKVTF</sequence>
<feature type="domain" description="TonB-dependent receptor plug" evidence="11">
    <location>
        <begin position="132"/>
        <end position="255"/>
    </location>
</feature>
<dbReference type="Pfam" id="PF00593">
    <property type="entry name" value="TonB_dep_Rec_b-barrel"/>
    <property type="match status" value="1"/>
</dbReference>
<dbReference type="PROSITE" id="PS52016">
    <property type="entry name" value="TONB_DEPENDENT_REC_3"/>
    <property type="match status" value="1"/>
</dbReference>
<dbReference type="InterPro" id="IPR008969">
    <property type="entry name" value="CarboxyPept-like_regulatory"/>
</dbReference>
<evidence type="ECO:0000256" key="7">
    <source>
        <dbReference type="ARBA" id="ARBA00023237"/>
    </source>
</evidence>
<reference evidence="12 13" key="1">
    <citation type="submission" date="2016-10" db="EMBL/GenBank/DDBJ databases">
        <authorList>
            <person name="Varghese N."/>
            <person name="Submissions S."/>
        </authorList>
    </citation>
    <scope>NUCLEOTIDE SEQUENCE [LARGE SCALE GENOMIC DNA]</scope>
    <source>
        <strain evidence="12 13">DSM 29073</strain>
    </source>
</reference>
<dbReference type="SUPFAM" id="SSF56935">
    <property type="entry name" value="Porins"/>
    <property type="match status" value="1"/>
</dbReference>
<name>A0A8G2FB04_9BACT</name>
<dbReference type="InterPro" id="IPR039426">
    <property type="entry name" value="TonB-dep_rcpt-like"/>
</dbReference>
<organism evidence="12 13">
    <name type="scientific">Parabacteroides chinchillae</name>
    <dbReference type="NCBI Taxonomy" id="871327"/>
    <lineage>
        <taxon>Bacteria</taxon>
        <taxon>Pseudomonadati</taxon>
        <taxon>Bacteroidota</taxon>
        <taxon>Bacteroidia</taxon>
        <taxon>Bacteroidales</taxon>
        <taxon>Tannerellaceae</taxon>
        <taxon>Parabacteroides</taxon>
    </lineage>
</organism>
<dbReference type="InterPro" id="IPR037066">
    <property type="entry name" value="Plug_dom_sf"/>
</dbReference>
<evidence type="ECO:0000313" key="12">
    <source>
        <dbReference type="EMBL" id="SEF91781.1"/>
    </source>
</evidence>
<keyword evidence="5 9" id="KW-0798">TonB box</keyword>
<dbReference type="Proteomes" id="UP000236725">
    <property type="component" value="Unassembled WGS sequence"/>
</dbReference>
<dbReference type="InterPro" id="IPR023996">
    <property type="entry name" value="TonB-dep_OMP_SusC/RagA"/>
</dbReference>
<protein>
    <submittedName>
        <fullName evidence="12">TonB-linked outer membrane protein, SusC/RagA family</fullName>
    </submittedName>
</protein>
<evidence type="ECO:0000256" key="2">
    <source>
        <dbReference type="ARBA" id="ARBA00022448"/>
    </source>
</evidence>
<evidence type="ECO:0000256" key="6">
    <source>
        <dbReference type="ARBA" id="ARBA00023136"/>
    </source>
</evidence>
<dbReference type="EMBL" id="FNVS01000009">
    <property type="protein sequence ID" value="SEF91781.1"/>
    <property type="molecule type" value="Genomic_DNA"/>
</dbReference>
<dbReference type="GO" id="GO:0009279">
    <property type="term" value="C:cell outer membrane"/>
    <property type="evidence" value="ECO:0007669"/>
    <property type="project" value="UniProtKB-SubCell"/>
</dbReference>
<keyword evidence="6 8" id="KW-0472">Membrane</keyword>
<evidence type="ECO:0000313" key="13">
    <source>
        <dbReference type="Proteomes" id="UP000236725"/>
    </source>
</evidence>
<feature type="domain" description="TonB-dependent receptor-like beta-barrel" evidence="10">
    <location>
        <begin position="426"/>
        <end position="973"/>
    </location>
</feature>
<dbReference type="Pfam" id="PF07715">
    <property type="entry name" value="Plug"/>
    <property type="match status" value="1"/>
</dbReference>
<proteinExistence type="inferred from homology"/>
<evidence type="ECO:0000256" key="4">
    <source>
        <dbReference type="ARBA" id="ARBA00022692"/>
    </source>
</evidence>
<evidence type="ECO:0000259" key="11">
    <source>
        <dbReference type="Pfam" id="PF07715"/>
    </source>
</evidence>
<evidence type="ECO:0000259" key="10">
    <source>
        <dbReference type="Pfam" id="PF00593"/>
    </source>
</evidence>
<dbReference type="NCBIfam" id="TIGR04057">
    <property type="entry name" value="SusC_RagA_signa"/>
    <property type="match status" value="1"/>
</dbReference>
<keyword evidence="13" id="KW-1185">Reference proteome</keyword>
<keyword evidence="4 8" id="KW-0812">Transmembrane</keyword>
<dbReference type="Pfam" id="PF13715">
    <property type="entry name" value="CarbopepD_reg_2"/>
    <property type="match status" value="1"/>
</dbReference>
<keyword evidence="7 8" id="KW-0998">Cell outer membrane</keyword>
<evidence type="ECO:0000256" key="3">
    <source>
        <dbReference type="ARBA" id="ARBA00022452"/>
    </source>
</evidence>
<comment type="caution">
    <text evidence="12">The sequence shown here is derived from an EMBL/GenBank/DDBJ whole genome shotgun (WGS) entry which is preliminary data.</text>
</comment>
<keyword evidence="3 8" id="KW-1134">Transmembrane beta strand</keyword>
<accession>A0A8G2FB04</accession>
<keyword evidence="2 8" id="KW-0813">Transport</keyword>
<dbReference type="SUPFAM" id="SSF49464">
    <property type="entry name" value="Carboxypeptidase regulatory domain-like"/>
    <property type="match status" value="1"/>
</dbReference>
<dbReference type="Gene3D" id="2.170.130.10">
    <property type="entry name" value="TonB-dependent receptor, plug domain"/>
    <property type="match status" value="1"/>
</dbReference>
<gene>
    <name evidence="12" type="ORF">SAMN05444001_109134</name>
</gene>
<dbReference type="Gene3D" id="2.40.170.20">
    <property type="entry name" value="TonB-dependent receptor, beta-barrel domain"/>
    <property type="match status" value="1"/>
</dbReference>
<evidence type="ECO:0000256" key="8">
    <source>
        <dbReference type="PROSITE-ProRule" id="PRU01360"/>
    </source>
</evidence>
<evidence type="ECO:0000256" key="1">
    <source>
        <dbReference type="ARBA" id="ARBA00004571"/>
    </source>
</evidence>
<dbReference type="InterPro" id="IPR036942">
    <property type="entry name" value="Beta-barrel_TonB_sf"/>
</dbReference>
<dbReference type="InterPro" id="IPR012910">
    <property type="entry name" value="Plug_dom"/>
</dbReference>
<dbReference type="NCBIfam" id="TIGR04056">
    <property type="entry name" value="OMP_RagA_SusC"/>
    <property type="match status" value="1"/>
</dbReference>
<dbReference type="InterPro" id="IPR023997">
    <property type="entry name" value="TonB-dep_OMP_SusC/RagA_CS"/>
</dbReference>
<dbReference type="AlphaFoldDB" id="A0A8G2FB04"/>
<dbReference type="InterPro" id="IPR000531">
    <property type="entry name" value="Beta-barrel_TonB"/>
</dbReference>
<evidence type="ECO:0000256" key="9">
    <source>
        <dbReference type="RuleBase" id="RU003357"/>
    </source>
</evidence>
<evidence type="ECO:0000256" key="5">
    <source>
        <dbReference type="ARBA" id="ARBA00023077"/>
    </source>
</evidence>
<comment type="subcellular location">
    <subcellularLocation>
        <location evidence="1 8">Cell outer membrane</location>
        <topology evidence="1 8">Multi-pass membrane protein</topology>
    </subcellularLocation>
</comment>